<keyword evidence="2" id="KW-1185">Reference proteome</keyword>
<reference evidence="1" key="2">
    <citation type="submission" date="2020-06" db="EMBL/GenBank/DDBJ databases">
        <title>Helianthus annuus Genome sequencing and assembly Release 2.</title>
        <authorList>
            <person name="Gouzy J."/>
            <person name="Langlade N."/>
            <person name="Munos S."/>
        </authorList>
    </citation>
    <scope>NUCLEOTIDE SEQUENCE</scope>
    <source>
        <tissue evidence="1">Leaves</tissue>
    </source>
</reference>
<comment type="caution">
    <text evidence="1">The sequence shown here is derived from an EMBL/GenBank/DDBJ whole genome shotgun (WGS) entry which is preliminary data.</text>
</comment>
<dbReference type="Gramene" id="mRNA:HanXRQr2_Chr09g0387711">
    <property type="protein sequence ID" value="mRNA:HanXRQr2_Chr09g0387711"/>
    <property type="gene ID" value="HanXRQr2_Chr09g0387711"/>
</dbReference>
<accession>A0A9K3I697</accession>
<proteinExistence type="predicted"/>
<evidence type="ECO:0000313" key="2">
    <source>
        <dbReference type="Proteomes" id="UP000215914"/>
    </source>
</evidence>
<name>A0A9K3I697_HELAN</name>
<sequence length="51" mass="5636">MTHIFDKLDTHIGAAFTDLLDMLIVIDAFEAEEFAEVATKPLKALPYDTPG</sequence>
<organism evidence="1 2">
    <name type="scientific">Helianthus annuus</name>
    <name type="common">Common sunflower</name>
    <dbReference type="NCBI Taxonomy" id="4232"/>
    <lineage>
        <taxon>Eukaryota</taxon>
        <taxon>Viridiplantae</taxon>
        <taxon>Streptophyta</taxon>
        <taxon>Embryophyta</taxon>
        <taxon>Tracheophyta</taxon>
        <taxon>Spermatophyta</taxon>
        <taxon>Magnoliopsida</taxon>
        <taxon>eudicotyledons</taxon>
        <taxon>Gunneridae</taxon>
        <taxon>Pentapetalae</taxon>
        <taxon>asterids</taxon>
        <taxon>campanulids</taxon>
        <taxon>Asterales</taxon>
        <taxon>Asteraceae</taxon>
        <taxon>Asteroideae</taxon>
        <taxon>Heliantheae alliance</taxon>
        <taxon>Heliantheae</taxon>
        <taxon>Helianthus</taxon>
    </lineage>
</organism>
<dbReference type="AlphaFoldDB" id="A0A9K3I697"/>
<reference evidence="1" key="1">
    <citation type="journal article" date="2017" name="Nature">
        <title>The sunflower genome provides insights into oil metabolism, flowering and Asterid evolution.</title>
        <authorList>
            <person name="Badouin H."/>
            <person name="Gouzy J."/>
            <person name="Grassa C.J."/>
            <person name="Murat F."/>
            <person name="Staton S.E."/>
            <person name="Cottret L."/>
            <person name="Lelandais-Briere C."/>
            <person name="Owens G.L."/>
            <person name="Carrere S."/>
            <person name="Mayjonade B."/>
            <person name="Legrand L."/>
            <person name="Gill N."/>
            <person name="Kane N.C."/>
            <person name="Bowers J.E."/>
            <person name="Hubner S."/>
            <person name="Bellec A."/>
            <person name="Berard A."/>
            <person name="Berges H."/>
            <person name="Blanchet N."/>
            <person name="Boniface M.C."/>
            <person name="Brunel D."/>
            <person name="Catrice O."/>
            <person name="Chaidir N."/>
            <person name="Claudel C."/>
            <person name="Donnadieu C."/>
            <person name="Faraut T."/>
            <person name="Fievet G."/>
            <person name="Helmstetter N."/>
            <person name="King M."/>
            <person name="Knapp S.J."/>
            <person name="Lai Z."/>
            <person name="Le Paslier M.C."/>
            <person name="Lippi Y."/>
            <person name="Lorenzon L."/>
            <person name="Mandel J.R."/>
            <person name="Marage G."/>
            <person name="Marchand G."/>
            <person name="Marquand E."/>
            <person name="Bret-Mestries E."/>
            <person name="Morien E."/>
            <person name="Nambeesan S."/>
            <person name="Nguyen T."/>
            <person name="Pegot-Espagnet P."/>
            <person name="Pouilly N."/>
            <person name="Raftis F."/>
            <person name="Sallet E."/>
            <person name="Schiex T."/>
            <person name="Thomas J."/>
            <person name="Vandecasteele C."/>
            <person name="Vares D."/>
            <person name="Vear F."/>
            <person name="Vautrin S."/>
            <person name="Crespi M."/>
            <person name="Mangin B."/>
            <person name="Burke J.M."/>
            <person name="Salse J."/>
            <person name="Munos S."/>
            <person name="Vincourt P."/>
            <person name="Rieseberg L.H."/>
            <person name="Langlade N.B."/>
        </authorList>
    </citation>
    <scope>NUCLEOTIDE SEQUENCE</scope>
    <source>
        <tissue evidence="1">Leaves</tissue>
    </source>
</reference>
<gene>
    <name evidence="1" type="ORF">HanXRQr2_Chr09g0387711</name>
</gene>
<evidence type="ECO:0000313" key="1">
    <source>
        <dbReference type="EMBL" id="KAF5790830.1"/>
    </source>
</evidence>
<protein>
    <submittedName>
        <fullName evidence="1">Uncharacterized protein</fullName>
    </submittedName>
</protein>
<dbReference type="EMBL" id="MNCJ02000324">
    <property type="protein sequence ID" value="KAF5790830.1"/>
    <property type="molecule type" value="Genomic_DNA"/>
</dbReference>
<dbReference type="Proteomes" id="UP000215914">
    <property type="component" value="Unassembled WGS sequence"/>
</dbReference>